<feature type="binding site" evidence="10">
    <location>
        <position position="8"/>
    </location>
    <ligand>
        <name>Mg(2+)</name>
        <dbReference type="ChEBI" id="CHEBI:18420"/>
    </ligand>
</feature>
<protein>
    <recommendedName>
        <fullName evidence="6 7">D,D-heptose 1,7-bisphosphate phosphatase</fullName>
        <ecNumber evidence="7">3.1.3.-</ecNumber>
    </recommendedName>
</protein>
<dbReference type="InterPro" id="IPR006543">
    <property type="entry name" value="Histidinol-phos"/>
</dbReference>
<dbReference type="Pfam" id="PF13242">
    <property type="entry name" value="Hydrolase_like"/>
    <property type="match status" value="1"/>
</dbReference>
<keyword evidence="12" id="KW-1185">Reference proteome</keyword>
<evidence type="ECO:0000256" key="8">
    <source>
        <dbReference type="PIRSR" id="PIRSR004682-1"/>
    </source>
</evidence>
<comment type="similarity">
    <text evidence="7">Belongs to the gmhB family.</text>
</comment>
<dbReference type="GO" id="GO:0046872">
    <property type="term" value="F:metal ion binding"/>
    <property type="evidence" value="ECO:0007669"/>
    <property type="project" value="UniProtKB-KW"/>
</dbReference>
<comment type="caution">
    <text evidence="11">The sequence shown here is derived from an EMBL/GenBank/DDBJ whole genome shotgun (WGS) entry which is preliminary data.</text>
</comment>
<evidence type="ECO:0000256" key="3">
    <source>
        <dbReference type="ARBA" id="ARBA00022723"/>
    </source>
</evidence>
<dbReference type="NCBIfam" id="TIGR01656">
    <property type="entry name" value="Histidinol-ppas"/>
    <property type="match status" value="1"/>
</dbReference>
<feature type="binding site" evidence="10">
    <location>
        <position position="10"/>
    </location>
    <ligand>
        <name>Mg(2+)</name>
        <dbReference type="ChEBI" id="CHEBI:18420"/>
    </ligand>
</feature>
<feature type="site" description="Stabilizes the phosphoryl group" evidence="9">
    <location>
        <position position="102"/>
    </location>
</feature>
<feature type="site" description="Contributes to substrate recognition" evidence="9">
    <location>
        <position position="101"/>
    </location>
</feature>
<feature type="binding site" evidence="10">
    <location>
        <position position="90"/>
    </location>
    <ligand>
        <name>Zn(2+)</name>
        <dbReference type="ChEBI" id="CHEBI:29105"/>
    </ligand>
</feature>
<keyword evidence="10" id="KW-0862">Zinc</keyword>
<keyword evidence="2 7" id="KW-0963">Cytoplasm</keyword>
<keyword evidence="4 7" id="KW-0378">Hydrolase</keyword>
<evidence type="ECO:0000256" key="9">
    <source>
        <dbReference type="PIRSR" id="PIRSR004682-3"/>
    </source>
</evidence>
<feature type="binding site" evidence="10">
    <location>
        <position position="92"/>
    </location>
    <ligand>
        <name>Zn(2+)</name>
        <dbReference type="ChEBI" id="CHEBI:29105"/>
    </ligand>
</feature>
<feature type="active site" description="Nucleophile" evidence="8">
    <location>
        <position position="8"/>
    </location>
</feature>
<evidence type="ECO:0000256" key="10">
    <source>
        <dbReference type="PIRSR" id="PIRSR004682-4"/>
    </source>
</evidence>
<dbReference type="PANTHER" id="PTHR42891">
    <property type="entry name" value="D-GLYCERO-BETA-D-MANNO-HEPTOSE-1,7-BISPHOSPHATE 7-PHOSPHATASE"/>
    <property type="match status" value="1"/>
</dbReference>
<dbReference type="PATRIC" id="fig|186479.3.peg.9988"/>
<dbReference type="GO" id="GO:0016791">
    <property type="term" value="F:phosphatase activity"/>
    <property type="evidence" value="ECO:0007669"/>
    <property type="project" value="InterPro"/>
</dbReference>
<dbReference type="Proteomes" id="UP000050509">
    <property type="component" value="Unassembled WGS sequence"/>
</dbReference>
<accession>A0A0P9FM65</accession>
<dbReference type="InterPro" id="IPR023214">
    <property type="entry name" value="HAD_sf"/>
</dbReference>
<comment type="cofactor">
    <cofactor evidence="10">
        <name>Zn(2+)</name>
        <dbReference type="ChEBI" id="CHEBI:29105"/>
    </cofactor>
</comment>
<dbReference type="PANTHER" id="PTHR42891:SF1">
    <property type="entry name" value="D-GLYCERO-BETA-D-MANNO-HEPTOSE-1,7-BISPHOSPHATE 7-PHOSPHATASE"/>
    <property type="match status" value="1"/>
</dbReference>
<dbReference type="InterPro" id="IPR004446">
    <property type="entry name" value="Heptose_bisP_phosphatase"/>
</dbReference>
<dbReference type="GO" id="GO:0005975">
    <property type="term" value="P:carbohydrate metabolic process"/>
    <property type="evidence" value="ECO:0007669"/>
    <property type="project" value="InterPro"/>
</dbReference>
<evidence type="ECO:0000313" key="12">
    <source>
        <dbReference type="Proteomes" id="UP000050509"/>
    </source>
</evidence>
<organism evidence="11 12">
    <name type="scientific">Kouleothrix aurantiaca</name>
    <dbReference type="NCBI Taxonomy" id="186479"/>
    <lineage>
        <taxon>Bacteria</taxon>
        <taxon>Bacillati</taxon>
        <taxon>Chloroflexota</taxon>
        <taxon>Chloroflexia</taxon>
        <taxon>Chloroflexales</taxon>
        <taxon>Roseiflexineae</taxon>
        <taxon>Roseiflexaceae</taxon>
        <taxon>Kouleothrix</taxon>
    </lineage>
</organism>
<feature type="active site" description="Proton donor" evidence="8">
    <location>
        <position position="10"/>
    </location>
</feature>
<evidence type="ECO:0000256" key="6">
    <source>
        <dbReference type="ARBA" id="ARBA00031828"/>
    </source>
</evidence>
<keyword evidence="10" id="KW-0460">Magnesium</keyword>
<keyword evidence="3 10" id="KW-0479">Metal-binding</keyword>
<evidence type="ECO:0000256" key="2">
    <source>
        <dbReference type="ARBA" id="ARBA00022490"/>
    </source>
</evidence>
<name>A0A0P9FM65_9CHLR</name>
<dbReference type="PIRSF" id="PIRSF004682">
    <property type="entry name" value="GmhB"/>
    <property type="match status" value="1"/>
</dbReference>
<dbReference type="SUPFAM" id="SSF56784">
    <property type="entry name" value="HAD-like"/>
    <property type="match status" value="1"/>
</dbReference>
<feature type="binding site" evidence="10">
    <location>
        <position position="127"/>
    </location>
    <ligand>
        <name>Mg(2+)</name>
        <dbReference type="ChEBI" id="CHEBI:18420"/>
    </ligand>
</feature>
<evidence type="ECO:0000313" key="11">
    <source>
        <dbReference type="EMBL" id="KPV54326.1"/>
    </source>
</evidence>
<comment type="cofactor">
    <cofactor evidence="10">
        <name>Mg(2+)</name>
        <dbReference type="ChEBI" id="CHEBI:18420"/>
    </cofactor>
</comment>
<sequence>MQRAVFLDRDGVLNRVFVRDGVTYPPASIAELELLPGVVQAVRTLAQHNLRRIVVTNQPDVARGTQTRAMVEQVNQQIAAQLPLDDIVTCFHDNTDHCACRKPRPGLLILAAQRYSLDLAHSFMVGDRWSDIVAGQAAGCYTILIMTPYSQAARCMPDAAAANLPEAVQHIIEHIRKEPHDDANA</sequence>
<dbReference type="CDD" id="cd07503">
    <property type="entry name" value="HAD_HisB-N"/>
    <property type="match status" value="1"/>
</dbReference>
<evidence type="ECO:0000256" key="1">
    <source>
        <dbReference type="ARBA" id="ARBA00004496"/>
    </source>
</evidence>
<proteinExistence type="inferred from homology"/>
<dbReference type="EC" id="3.1.3.-" evidence="7"/>
<gene>
    <name evidence="11" type="ORF">SE17_04460</name>
</gene>
<dbReference type="AlphaFoldDB" id="A0A0P9FM65"/>
<evidence type="ECO:0000256" key="5">
    <source>
        <dbReference type="ARBA" id="ARBA00023277"/>
    </source>
</evidence>
<comment type="subcellular location">
    <subcellularLocation>
        <location evidence="1 7">Cytoplasm</location>
    </subcellularLocation>
</comment>
<feature type="binding site" evidence="10">
    <location>
        <position position="98"/>
    </location>
    <ligand>
        <name>Zn(2+)</name>
        <dbReference type="ChEBI" id="CHEBI:29105"/>
    </ligand>
</feature>
<dbReference type="InterPro" id="IPR036412">
    <property type="entry name" value="HAD-like_sf"/>
</dbReference>
<dbReference type="Gene3D" id="3.40.50.1000">
    <property type="entry name" value="HAD superfamily/HAD-like"/>
    <property type="match status" value="1"/>
</dbReference>
<dbReference type="NCBIfam" id="TIGR01662">
    <property type="entry name" value="HAD-SF-IIIA"/>
    <property type="match status" value="1"/>
</dbReference>
<dbReference type="InterPro" id="IPR006549">
    <property type="entry name" value="HAD-SF_hydro_IIIA"/>
</dbReference>
<dbReference type="GO" id="GO:0005737">
    <property type="term" value="C:cytoplasm"/>
    <property type="evidence" value="ECO:0007669"/>
    <property type="project" value="UniProtKB-SubCell"/>
</dbReference>
<feature type="site" description="Stabilizes the phosphoryl group" evidence="9">
    <location>
        <position position="56"/>
    </location>
</feature>
<evidence type="ECO:0000256" key="4">
    <source>
        <dbReference type="ARBA" id="ARBA00022801"/>
    </source>
</evidence>
<keyword evidence="5 7" id="KW-0119">Carbohydrate metabolism</keyword>
<feature type="binding site" evidence="10">
    <location>
        <position position="100"/>
    </location>
    <ligand>
        <name>Zn(2+)</name>
        <dbReference type="ChEBI" id="CHEBI:29105"/>
    </ligand>
</feature>
<reference evidence="11 12" key="1">
    <citation type="submission" date="2015-09" db="EMBL/GenBank/DDBJ databases">
        <title>Draft genome sequence of Kouleothrix aurantiaca JCM 19913.</title>
        <authorList>
            <person name="Hemp J."/>
        </authorList>
    </citation>
    <scope>NUCLEOTIDE SEQUENCE [LARGE SCALE GENOMIC DNA]</scope>
    <source>
        <strain evidence="11 12">COM-B</strain>
    </source>
</reference>
<dbReference type="EMBL" id="LJCR01000074">
    <property type="protein sequence ID" value="KPV54326.1"/>
    <property type="molecule type" value="Genomic_DNA"/>
</dbReference>
<evidence type="ECO:0000256" key="7">
    <source>
        <dbReference type="PIRNR" id="PIRNR004682"/>
    </source>
</evidence>